<feature type="transmembrane region" description="Helical" evidence="2">
    <location>
        <begin position="18"/>
        <end position="37"/>
    </location>
</feature>
<keyword evidence="2" id="KW-0472">Membrane</keyword>
<keyword evidence="4" id="KW-1185">Reference proteome</keyword>
<feature type="transmembrane region" description="Helical" evidence="2">
    <location>
        <begin position="43"/>
        <end position="67"/>
    </location>
</feature>
<sequence length="107" mass="12151">MRSLHALRRYFISEPMSILLHFTFAEFILLPHWLFGLTLGEGLWIGILSGAALHTILLSVITCCTNLKKQAATPRERLRALTARRKTTLNSGTSQMKTRSGERRRLS</sequence>
<protein>
    <submittedName>
        <fullName evidence="3">Uncharacterized protein</fullName>
    </submittedName>
</protein>
<evidence type="ECO:0000313" key="4">
    <source>
        <dbReference type="Proteomes" id="UP001291623"/>
    </source>
</evidence>
<dbReference type="Proteomes" id="UP001291623">
    <property type="component" value="Unassembled WGS sequence"/>
</dbReference>
<reference evidence="3" key="1">
    <citation type="submission" date="2023-12" db="EMBL/GenBank/DDBJ databases">
        <title>Genome assembly of Anisodus tanguticus.</title>
        <authorList>
            <person name="Wang Y.-J."/>
        </authorList>
    </citation>
    <scope>NUCLEOTIDE SEQUENCE</scope>
    <source>
        <strain evidence="3">KB-2021</strain>
        <tissue evidence="3">Leaf</tissue>
    </source>
</reference>
<evidence type="ECO:0000256" key="1">
    <source>
        <dbReference type="SAM" id="MobiDB-lite"/>
    </source>
</evidence>
<evidence type="ECO:0000313" key="3">
    <source>
        <dbReference type="EMBL" id="KAK4373179.1"/>
    </source>
</evidence>
<feature type="region of interest" description="Disordered" evidence="1">
    <location>
        <begin position="84"/>
        <end position="107"/>
    </location>
</feature>
<keyword evidence="2" id="KW-1133">Transmembrane helix</keyword>
<accession>A0AAE1VTW4</accession>
<name>A0AAE1VTW4_9SOLA</name>
<evidence type="ECO:0000256" key="2">
    <source>
        <dbReference type="SAM" id="Phobius"/>
    </source>
</evidence>
<organism evidence="3 4">
    <name type="scientific">Anisodus tanguticus</name>
    <dbReference type="NCBI Taxonomy" id="243964"/>
    <lineage>
        <taxon>Eukaryota</taxon>
        <taxon>Viridiplantae</taxon>
        <taxon>Streptophyta</taxon>
        <taxon>Embryophyta</taxon>
        <taxon>Tracheophyta</taxon>
        <taxon>Spermatophyta</taxon>
        <taxon>Magnoliopsida</taxon>
        <taxon>eudicotyledons</taxon>
        <taxon>Gunneridae</taxon>
        <taxon>Pentapetalae</taxon>
        <taxon>asterids</taxon>
        <taxon>lamiids</taxon>
        <taxon>Solanales</taxon>
        <taxon>Solanaceae</taxon>
        <taxon>Solanoideae</taxon>
        <taxon>Hyoscyameae</taxon>
        <taxon>Anisodus</taxon>
    </lineage>
</organism>
<keyword evidence="2" id="KW-0812">Transmembrane</keyword>
<comment type="caution">
    <text evidence="3">The sequence shown here is derived from an EMBL/GenBank/DDBJ whole genome shotgun (WGS) entry which is preliminary data.</text>
</comment>
<dbReference type="AlphaFoldDB" id="A0AAE1VTW4"/>
<proteinExistence type="predicted"/>
<dbReference type="EMBL" id="JAVYJV010000004">
    <property type="protein sequence ID" value="KAK4373179.1"/>
    <property type="molecule type" value="Genomic_DNA"/>
</dbReference>
<gene>
    <name evidence="3" type="ORF">RND71_008563</name>
</gene>